<dbReference type="GO" id="GO:0006508">
    <property type="term" value="P:proteolysis"/>
    <property type="evidence" value="ECO:0007669"/>
    <property type="project" value="UniProtKB-KW"/>
</dbReference>
<dbReference type="EMBL" id="GL876967">
    <property type="protein sequence ID" value="KLU84044.1"/>
    <property type="molecule type" value="Genomic_DNA"/>
</dbReference>
<dbReference type="Gene3D" id="3.40.630.20">
    <property type="entry name" value="Peptidase C15, pyroglutamyl peptidase I-like"/>
    <property type="match status" value="1"/>
</dbReference>
<keyword evidence="2" id="KW-0645">Protease</keyword>
<dbReference type="Pfam" id="PF01470">
    <property type="entry name" value="Peptidase_C15"/>
    <property type="match status" value="1"/>
</dbReference>
<dbReference type="GO" id="GO:0008234">
    <property type="term" value="F:cysteine-type peptidase activity"/>
    <property type="evidence" value="ECO:0007669"/>
    <property type="project" value="UniProtKB-KW"/>
</dbReference>
<feature type="region of interest" description="Disordered" evidence="5">
    <location>
        <begin position="156"/>
        <end position="183"/>
    </location>
</feature>
<sequence length="183" mass="21204">MKKKPKIDLMLHIGMAGPRPYYAIERLGHRDGYRGRDVDEELLEDEERHRLQREGWIWHGLPHDIETDLDLDDVVERWRGYGHWDADLRVSSDAGRYLCDFIYYSSLAHLYRAGEHRRVLFLHVPSDVSERALKLGRDLTLELIRSVLESELIRKRRREKEGASGDGDGKAGAGEDGKEGELK</sequence>
<feature type="compositionally biased region" description="Basic and acidic residues" evidence="5">
    <location>
        <begin position="159"/>
        <end position="183"/>
    </location>
</feature>
<dbReference type="PANTHER" id="PTHR23402">
    <property type="entry name" value="PROTEASE FAMILY C15 PYROGLUTAMYL-PEPTIDASE I-RELATED"/>
    <property type="match status" value="1"/>
</dbReference>
<dbReference type="InterPro" id="IPR036440">
    <property type="entry name" value="Peptidase_C15-like_sf"/>
</dbReference>
<organism evidence="7 8">
    <name type="scientific">Magnaporthiopsis poae (strain ATCC 64411 / 73-15)</name>
    <name type="common">Kentucky bluegrass fungus</name>
    <name type="synonym">Magnaporthe poae</name>
    <dbReference type="NCBI Taxonomy" id="644358"/>
    <lineage>
        <taxon>Eukaryota</taxon>
        <taxon>Fungi</taxon>
        <taxon>Dikarya</taxon>
        <taxon>Ascomycota</taxon>
        <taxon>Pezizomycotina</taxon>
        <taxon>Sordariomycetes</taxon>
        <taxon>Sordariomycetidae</taxon>
        <taxon>Magnaporthales</taxon>
        <taxon>Magnaporthaceae</taxon>
        <taxon>Magnaporthiopsis</taxon>
    </lineage>
</organism>
<dbReference type="AlphaFoldDB" id="A0A0C4DT35"/>
<accession>A0A0C4DT35</accession>
<evidence type="ECO:0000256" key="1">
    <source>
        <dbReference type="ARBA" id="ARBA00006641"/>
    </source>
</evidence>
<evidence type="ECO:0000313" key="6">
    <source>
        <dbReference type="EMBL" id="KLU84044.1"/>
    </source>
</evidence>
<dbReference type="VEuPathDB" id="FungiDB:MAPG_03090"/>
<keyword evidence="8" id="KW-1185">Reference proteome</keyword>
<dbReference type="eggNOG" id="KOG4755">
    <property type="taxonomic scope" value="Eukaryota"/>
</dbReference>
<reference evidence="8" key="2">
    <citation type="submission" date="2010-05" db="EMBL/GenBank/DDBJ databases">
        <title>The genome sequence of Magnaporthe poae strain ATCC 64411.</title>
        <authorList>
            <person name="Ma L.-J."/>
            <person name="Dead R."/>
            <person name="Young S."/>
            <person name="Zeng Q."/>
            <person name="Koehrsen M."/>
            <person name="Alvarado L."/>
            <person name="Berlin A."/>
            <person name="Chapman S.B."/>
            <person name="Chen Z."/>
            <person name="Freedman E."/>
            <person name="Gellesch M."/>
            <person name="Goldberg J."/>
            <person name="Griggs A."/>
            <person name="Gujja S."/>
            <person name="Heilman E.R."/>
            <person name="Heiman D."/>
            <person name="Hepburn T."/>
            <person name="Howarth C."/>
            <person name="Jen D."/>
            <person name="Larson L."/>
            <person name="Mehta T."/>
            <person name="Neiman D."/>
            <person name="Pearson M."/>
            <person name="Roberts A."/>
            <person name="Saif S."/>
            <person name="Shea T."/>
            <person name="Shenoy N."/>
            <person name="Sisk P."/>
            <person name="Stolte C."/>
            <person name="Sykes S."/>
            <person name="Walk T."/>
            <person name="White J."/>
            <person name="Yandava C."/>
            <person name="Haas B."/>
            <person name="Nusbaum C."/>
            <person name="Birren B."/>
        </authorList>
    </citation>
    <scope>NUCLEOTIDE SEQUENCE [LARGE SCALE GENOMIC DNA]</scope>
    <source>
        <strain evidence="8">ATCC 64411 / 73-15</strain>
    </source>
</reference>
<evidence type="ECO:0000256" key="3">
    <source>
        <dbReference type="ARBA" id="ARBA00022801"/>
    </source>
</evidence>
<dbReference type="EMBL" id="ADBL01000753">
    <property type="status" value="NOT_ANNOTATED_CDS"/>
    <property type="molecule type" value="Genomic_DNA"/>
</dbReference>
<dbReference type="Proteomes" id="UP000011715">
    <property type="component" value="Unassembled WGS sequence"/>
</dbReference>
<keyword evidence="4" id="KW-0788">Thiol protease</keyword>
<evidence type="ECO:0008006" key="9">
    <source>
        <dbReference type="Google" id="ProtNLM"/>
    </source>
</evidence>
<dbReference type="PANTHER" id="PTHR23402:SF1">
    <property type="entry name" value="PYROGLUTAMYL-PEPTIDASE I"/>
    <property type="match status" value="1"/>
</dbReference>
<proteinExistence type="inferred from homology"/>
<dbReference type="EnsemblFungi" id="MAPG_03090T0">
    <property type="protein sequence ID" value="MAPG_03090T0"/>
    <property type="gene ID" value="MAPG_03090"/>
</dbReference>
<dbReference type="OMA" id="QREGWIW"/>
<dbReference type="OrthoDB" id="407146at2759"/>
<dbReference type="InterPro" id="IPR016125">
    <property type="entry name" value="Peptidase_C15-like"/>
</dbReference>
<evidence type="ECO:0000256" key="4">
    <source>
        <dbReference type="ARBA" id="ARBA00022807"/>
    </source>
</evidence>
<evidence type="ECO:0000313" key="7">
    <source>
        <dbReference type="EnsemblFungi" id="MAPG_03090T0"/>
    </source>
</evidence>
<reference evidence="6" key="1">
    <citation type="submission" date="2010-05" db="EMBL/GenBank/DDBJ databases">
        <title>The Genome Sequence of Magnaporthe poae strain ATCC 64411.</title>
        <authorList>
            <consortium name="The Broad Institute Genome Sequencing Platform"/>
            <consortium name="Broad Institute Genome Sequencing Center for Infectious Disease"/>
            <person name="Ma L.-J."/>
            <person name="Dead R."/>
            <person name="Young S."/>
            <person name="Zeng Q."/>
            <person name="Koehrsen M."/>
            <person name="Alvarado L."/>
            <person name="Berlin A."/>
            <person name="Chapman S.B."/>
            <person name="Chen Z."/>
            <person name="Freedman E."/>
            <person name="Gellesch M."/>
            <person name="Goldberg J."/>
            <person name="Griggs A."/>
            <person name="Gujja S."/>
            <person name="Heilman E.R."/>
            <person name="Heiman D."/>
            <person name="Hepburn T."/>
            <person name="Howarth C."/>
            <person name="Jen D."/>
            <person name="Larson L."/>
            <person name="Mehta T."/>
            <person name="Neiman D."/>
            <person name="Pearson M."/>
            <person name="Roberts A."/>
            <person name="Saif S."/>
            <person name="Shea T."/>
            <person name="Shenoy N."/>
            <person name="Sisk P."/>
            <person name="Stolte C."/>
            <person name="Sykes S."/>
            <person name="Walk T."/>
            <person name="White J."/>
            <person name="Yandava C."/>
            <person name="Haas B."/>
            <person name="Nusbaum C."/>
            <person name="Birren B."/>
        </authorList>
    </citation>
    <scope>NUCLEOTIDE SEQUENCE</scope>
    <source>
        <strain evidence="6">ATCC 64411</strain>
    </source>
</reference>
<reference evidence="7" key="4">
    <citation type="journal article" date="2015" name="G3 (Bethesda)">
        <title>Genome sequences of three phytopathogenic species of the Magnaporthaceae family of fungi.</title>
        <authorList>
            <person name="Okagaki L.H."/>
            <person name="Nunes C.C."/>
            <person name="Sailsbery J."/>
            <person name="Clay B."/>
            <person name="Brown D."/>
            <person name="John T."/>
            <person name="Oh Y."/>
            <person name="Young N."/>
            <person name="Fitzgerald M."/>
            <person name="Haas B.J."/>
            <person name="Zeng Q."/>
            <person name="Young S."/>
            <person name="Adiconis X."/>
            <person name="Fan L."/>
            <person name="Levin J.Z."/>
            <person name="Mitchell T.K."/>
            <person name="Okubara P.A."/>
            <person name="Farman M.L."/>
            <person name="Kohn L.M."/>
            <person name="Birren B."/>
            <person name="Ma L.-J."/>
            <person name="Dean R.A."/>
        </authorList>
    </citation>
    <scope>NUCLEOTIDE SEQUENCE</scope>
    <source>
        <strain evidence="7">ATCC 64411 / 73-15</strain>
    </source>
</reference>
<evidence type="ECO:0000313" key="8">
    <source>
        <dbReference type="Proteomes" id="UP000011715"/>
    </source>
</evidence>
<comment type="similarity">
    <text evidence="1">Belongs to the peptidase C15 family.</text>
</comment>
<keyword evidence="3" id="KW-0378">Hydrolase</keyword>
<reference evidence="6" key="3">
    <citation type="submission" date="2011-03" db="EMBL/GenBank/DDBJ databases">
        <title>Annotation of Magnaporthe poae ATCC 64411.</title>
        <authorList>
            <person name="Ma L.-J."/>
            <person name="Dead R."/>
            <person name="Young S.K."/>
            <person name="Zeng Q."/>
            <person name="Gargeya S."/>
            <person name="Fitzgerald M."/>
            <person name="Haas B."/>
            <person name="Abouelleil A."/>
            <person name="Alvarado L."/>
            <person name="Arachchi H.M."/>
            <person name="Berlin A."/>
            <person name="Brown A."/>
            <person name="Chapman S.B."/>
            <person name="Chen Z."/>
            <person name="Dunbar C."/>
            <person name="Freedman E."/>
            <person name="Gearin G."/>
            <person name="Gellesch M."/>
            <person name="Goldberg J."/>
            <person name="Griggs A."/>
            <person name="Gujja S."/>
            <person name="Heiman D."/>
            <person name="Howarth C."/>
            <person name="Larson L."/>
            <person name="Lui A."/>
            <person name="MacDonald P.J.P."/>
            <person name="Mehta T."/>
            <person name="Montmayeur A."/>
            <person name="Murphy C."/>
            <person name="Neiman D."/>
            <person name="Pearson M."/>
            <person name="Priest M."/>
            <person name="Roberts A."/>
            <person name="Saif S."/>
            <person name="Shea T."/>
            <person name="Shenoy N."/>
            <person name="Sisk P."/>
            <person name="Stolte C."/>
            <person name="Sykes S."/>
            <person name="Yandava C."/>
            <person name="Wortman J."/>
            <person name="Nusbaum C."/>
            <person name="Birren B."/>
        </authorList>
    </citation>
    <scope>NUCLEOTIDE SEQUENCE</scope>
    <source>
        <strain evidence="6">ATCC 64411</strain>
    </source>
</reference>
<evidence type="ECO:0000256" key="5">
    <source>
        <dbReference type="SAM" id="MobiDB-lite"/>
    </source>
</evidence>
<dbReference type="SUPFAM" id="SSF53182">
    <property type="entry name" value="Pyrrolidone carboxyl peptidase (pyroglutamate aminopeptidase)"/>
    <property type="match status" value="1"/>
</dbReference>
<name>A0A0C4DT35_MAGP6</name>
<gene>
    <name evidence="6" type="ORF">MAPG_03090</name>
</gene>
<evidence type="ECO:0000256" key="2">
    <source>
        <dbReference type="ARBA" id="ARBA00022670"/>
    </source>
</evidence>
<protein>
    <recommendedName>
        <fullName evidence="9">Pyroglutamyl peptidase type I</fullName>
    </recommendedName>
</protein>
<reference evidence="7" key="5">
    <citation type="submission" date="2015-06" db="UniProtKB">
        <authorList>
            <consortium name="EnsemblFungi"/>
        </authorList>
    </citation>
    <scope>IDENTIFICATION</scope>
    <source>
        <strain evidence="7">ATCC 64411</strain>
    </source>
</reference>